<evidence type="ECO:0000259" key="1">
    <source>
        <dbReference type="Pfam" id="PF04773"/>
    </source>
</evidence>
<gene>
    <name evidence="3" type="ORF">QE440_004674</name>
</gene>
<dbReference type="InterPro" id="IPR032623">
    <property type="entry name" value="FecR_N"/>
</dbReference>
<organism evidence="3 4">
    <name type="scientific">Pseudomonas oryzihabitans</name>
    <dbReference type="NCBI Taxonomy" id="47885"/>
    <lineage>
        <taxon>Bacteria</taxon>
        <taxon>Pseudomonadati</taxon>
        <taxon>Pseudomonadota</taxon>
        <taxon>Gammaproteobacteria</taxon>
        <taxon>Pseudomonadales</taxon>
        <taxon>Pseudomonadaceae</taxon>
        <taxon>Pseudomonas</taxon>
    </lineage>
</organism>
<dbReference type="InterPro" id="IPR006860">
    <property type="entry name" value="FecR"/>
</dbReference>
<protein>
    <submittedName>
        <fullName evidence="3">Transmembrane sensor</fullName>
    </submittedName>
</protein>
<evidence type="ECO:0000313" key="3">
    <source>
        <dbReference type="EMBL" id="MDR6236933.1"/>
    </source>
</evidence>
<comment type="caution">
    <text evidence="3">The sequence shown here is derived from an EMBL/GenBank/DDBJ whole genome shotgun (WGS) entry which is preliminary data.</text>
</comment>
<dbReference type="AlphaFoldDB" id="A0AAJ2C2H6"/>
<evidence type="ECO:0000259" key="2">
    <source>
        <dbReference type="Pfam" id="PF16220"/>
    </source>
</evidence>
<dbReference type="Gene3D" id="2.60.120.1440">
    <property type="match status" value="1"/>
</dbReference>
<dbReference type="Pfam" id="PF04773">
    <property type="entry name" value="FecR"/>
    <property type="match status" value="1"/>
</dbReference>
<proteinExistence type="predicted"/>
<evidence type="ECO:0000313" key="4">
    <source>
        <dbReference type="Proteomes" id="UP001268036"/>
    </source>
</evidence>
<name>A0AAJ2C2H6_9PSED</name>
<feature type="domain" description="FecR N-terminal" evidence="2">
    <location>
        <begin position="13"/>
        <end position="54"/>
    </location>
</feature>
<dbReference type="PANTHER" id="PTHR30273">
    <property type="entry name" value="PERIPLASMIC SIGNAL SENSOR AND SIGMA FACTOR ACTIVATOR FECR-RELATED"/>
    <property type="match status" value="1"/>
</dbReference>
<dbReference type="GO" id="GO:0016989">
    <property type="term" value="F:sigma factor antagonist activity"/>
    <property type="evidence" value="ECO:0007669"/>
    <property type="project" value="TreeGrafter"/>
</dbReference>
<dbReference type="Pfam" id="PF16220">
    <property type="entry name" value="DUF4880"/>
    <property type="match status" value="1"/>
</dbReference>
<dbReference type="PIRSF" id="PIRSF018266">
    <property type="entry name" value="FecR"/>
    <property type="match status" value="1"/>
</dbReference>
<accession>A0AAJ2C2H6</accession>
<dbReference type="Proteomes" id="UP001268036">
    <property type="component" value="Unassembled WGS sequence"/>
</dbReference>
<sequence length="314" mass="34663">MNGAQDRRRAAIREAAGWLALLESGEAGARAQELLQEWRAADAEHERAWQAALALQQRFSSVPSRLAMASLQPANRGRRTALRQLLGLAVVAPTGWWLTRELPLDAWTADLTTATGERTRLTLADGSLLQLNTATAVDLDETHRYLRLIRGEVSLQVPDVKAMTLDTGFGALRVRQAEVCVHRYDEGCDVRVVSGRVDVQPSSGPRLELAKGQQVHLSALGVGTIEPFAATLLSWRQGVLIVQDQPLGDFLQEVSRYRRGLLRWDPAVANLRVTGSFQLADTDRLLALLAATLPLEVQWRTRYWVTLVPRAAIG</sequence>
<keyword evidence="3" id="KW-0812">Transmembrane</keyword>
<keyword evidence="3" id="KW-0472">Membrane</keyword>
<dbReference type="InterPro" id="IPR012373">
    <property type="entry name" value="Ferrdict_sens_TM"/>
</dbReference>
<dbReference type="EMBL" id="JAVJAF010000001">
    <property type="protein sequence ID" value="MDR6236933.1"/>
    <property type="molecule type" value="Genomic_DNA"/>
</dbReference>
<reference evidence="3" key="1">
    <citation type="submission" date="2023-08" db="EMBL/GenBank/DDBJ databases">
        <title>Functional and genomic diversity of the sorghum phyllosphere microbiome.</title>
        <authorList>
            <person name="Shade A."/>
        </authorList>
    </citation>
    <scope>NUCLEOTIDE SEQUENCE</scope>
    <source>
        <strain evidence="3">SORGH_AS_0201</strain>
    </source>
</reference>
<dbReference type="PANTHER" id="PTHR30273:SF2">
    <property type="entry name" value="PROTEIN FECR"/>
    <property type="match status" value="1"/>
</dbReference>
<feature type="domain" description="FecR protein" evidence="1">
    <location>
        <begin position="110"/>
        <end position="197"/>
    </location>
</feature>